<name>F7HPL1_MACMU</name>
<organism evidence="2">
    <name type="scientific">Macaca mulatta</name>
    <name type="common">Rhesus macaque</name>
    <dbReference type="NCBI Taxonomy" id="9544"/>
    <lineage>
        <taxon>Eukaryota</taxon>
        <taxon>Metazoa</taxon>
        <taxon>Chordata</taxon>
        <taxon>Craniata</taxon>
        <taxon>Vertebrata</taxon>
        <taxon>Euteleostomi</taxon>
        <taxon>Mammalia</taxon>
        <taxon>Eutheria</taxon>
        <taxon>Euarchontoglires</taxon>
        <taxon>Primates</taxon>
        <taxon>Haplorrhini</taxon>
        <taxon>Catarrhini</taxon>
        <taxon>Cercopithecidae</taxon>
        <taxon>Cercopithecinae</taxon>
        <taxon>Macaca</taxon>
    </lineage>
</organism>
<evidence type="ECO:0000256" key="1">
    <source>
        <dbReference type="SAM" id="MobiDB-lite"/>
    </source>
</evidence>
<reference evidence="2" key="1">
    <citation type="journal article" date="2011" name="Nat. Biotechnol.">
        <title>Genome sequencing and comparison of two nonhuman primate animal models, the cynomolgus and Chinese rhesus macaques.</title>
        <authorList>
            <person name="Yan G."/>
            <person name="Zhang G."/>
            <person name="Fang X."/>
            <person name="Zhang Y."/>
            <person name="Li C."/>
            <person name="Ling F."/>
            <person name="Cooper D.N."/>
            <person name="Li Q."/>
            <person name="Li Y."/>
            <person name="van Gool A.J."/>
            <person name="Du H."/>
            <person name="Chen J."/>
            <person name="Chen R."/>
            <person name="Zhang P."/>
            <person name="Huang Z."/>
            <person name="Thompson J.R."/>
            <person name="Meng Y."/>
            <person name="Bai Y."/>
            <person name="Wang J."/>
            <person name="Zhuo M."/>
            <person name="Wang T."/>
            <person name="Huang Y."/>
            <person name="Wei L."/>
            <person name="Li J."/>
            <person name="Wang Z."/>
            <person name="Hu H."/>
            <person name="Yang P."/>
            <person name="Le L."/>
            <person name="Stenson P.D."/>
            <person name="Li B."/>
            <person name="Liu X."/>
            <person name="Ball E.V."/>
            <person name="An N."/>
            <person name="Huang Q."/>
            <person name="Zhang Y."/>
            <person name="Fan W."/>
            <person name="Zhang X."/>
            <person name="Li Y."/>
            <person name="Wang W."/>
            <person name="Katze M.G."/>
            <person name="Su B."/>
            <person name="Nielsen R."/>
            <person name="Yang H."/>
            <person name="Wang J."/>
            <person name="Wang X."/>
            <person name="Wang J."/>
        </authorList>
    </citation>
    <scope>NUCLEOTIDE SEQUENCE [LARGE SCALE GENOMIC DNA]</scope>
    <source>
        <strain evidence="2">CR-5</strain>
    </source>
</reference>
<evidence type="ECO:0000313" key="2">
    <source>
        <dbReference type="EMBL" id="EHH24769.1"/>
    </source>
</evidence>
<gene>
    <name evidence="2" type="ORF">EGK_08484</name>
</gene>
<dbReference type="AlphaFoldDB" id="F7HPL1"/>
<dbReference type="Proteomes" id="UP000013456">
    <property type="component" value="Chromosome 16"/>
</dbReference>
<feature type="region of interest" description="Disordered" evidence="1">
    <location>
        <begin position="69"/>
        <end position="102"/>
    </location>
</feature>
<sequence>MARKINILLTKTWTEGGWRCGLAPGARPPSSIRDRSYRTSLPSSWVSQGLDQYICRCPGRMAGDIASWSRHTQPSKYPGGPRLREAGSSAGDERLPASSPGVVSLCREGAPLSF</sequence>
<dbReference type="EMBL" id="CM001268">
    <property type="protein sequence ID" value="EHH24769.1"/>
    <property type="molecule type" value="Genomic_DNA"/>
</dbReference>
<dbReference type="HOGENOM" id="CLU_2120292_0_0_1"/>
<accession>F7HPL1</accession>
<proteinExistence type="predicted"/>
<protein>
    <submittedName>
        <fullName evidence="2">Uncharacterized protein</fullName>
    </submittedName>
</protein>